<comment type="caution">
    <text evidence="1">The sequence shown here is derived from an EMBL/GenBank/DDBJ whole genome shotgun (WGS) entry which is preliminary data.</text>
</comment>
<dbReference type="CDD" id="cd09272">
    <property type="entry name" value="RNase_HI_RT_Ty1"/>
    <property type="match status" value="1"/>
</dbReference>
<keyword evidence="2" id="KW-1185">Reference proteome</keyword>
<protein>
    <submittedName>
        <fullName evidence="1">Uncharacterized protein</fullName>
    </submittedName>
</protein>
<dbReference type="PANTHER" id="PTHR11439">
    <property type="entry name" value="GAG-POL-RELATED RETROTRANSPOSON"/>
    <property type="match status" value="1"/>
</dbReference>
<dbReference type="AlphaFoldDB" id="A0AAV3PYC1"/>
<dbReference type="Proteomes" id="UP001454036">
    <property type="component" value="Unassembled WGS sequence"/>
</dbReference>
<reference evidence="1 2" key="1">
    <citation type="submission" date="2024-01" db="EMBL/GenBank/DDBJ databases">
        <title>The complete chloroplast genome sequence of Lithospermum erythrorhizon: insights into the phylogenetic relationship among Boraginaceae species and the maternal lineages of purple gromwells.</title>
        <authorList>
            <person name="Okada T."/>
            <person name="Watanabe K."/>
        </authorList>
    </citation>
    <scope>NUCLEOTIDE SEQUENCE [LARGE SCALE GENOMIC DNA]</scope>
</reference>
<gene>
    <name evidence="1" type="ORF">LIER_13618</name>
</gene>
<evidence type="ECO:0000313" key="2">
    <source>
        <dbReference type="Proteomes" id="UP001454036"/>
    </source>
</evidence>
<sequence length="147" mass="16841">MQVPKGYTKAQPRQTKYIHDILKDLNMENCTATATPLQSESMQQPTNNNWNVALDIVKYLNSTPSHGLFYSSQSDLTLEAYCDANWARCKLSEPQPIVVRCNNKSAIHMIENPVFHECTKHIELDCHLVRDHYKQGFIKAVHVPTKD</sequence>
<proteinExistence type="predicted"/>
<accession>A0AAV3PYC1</accession>
<dbReference type="EMBL" id="BAABME010002771">
    <property type="protein sequence ID" value="GAA0156031.1"/>
    <property type="molecule type" value="Genomic_DNA"/>
</dbReference>
<evidence type="ECO:0000313" key="1">
    <source>
        <dbReference type="EMBL" id="GAA0156031.1"/>
    </source>
</evidence>
<dbReference type="PANTHER" id="PTHR11439:SF470">
    <property type="entry name" value="CYSTEINE-RICH RLK (RECEPTOR-LIKE PROTEIN KINASE) 8"/>
    <property type="match status" value="1"/>
</dbReference>
<name>A0AAV3PYC1_LITER</name>
<organism evidence="1 2">
    <name type="scientific">Lithospermum erythrorhizon</name>
    <name type="common">Purple gromwell</name>
    <name type="synonym">Lithospermum officinale var. erythrorhizon</name>
    <dbReference type="NCBI Taxonomy" id="34254"/>
    <lineage>
        <taxon>Eukaryota</taxon>
        <taxon>Viridiplantae</taxon>
        <taxon>Streptophyta</taxon>
        <taxon>Embryophyta</taxon>
        <taxon>Tracheophyta</taxon>
        <taxon>Spermatophyta</taxon>
        <taxon>Magnoliopsida</taxon>
        <taxon>eudicotyledons</taxon>
        <taxon>Gunneridae</taxon>
        <taxon>Pentapetalae</taxon>
        <taxon>asterids</taxon>
        <taxon>lamiids</taxon>
        <taxon>Boraginales</taxon>
        <taxon>Boraginaceae</taxon>
        <taxon>Boraginoideae</taxon>
        <taxon>Lithospermeae</taxon>
        <taxon>Lithospermum</taxon>
    </lineage>
</organism>